<protein>
    <submittedName>
        <fullName evidence="1">Uncharacterized protein</fullName>
    </submittedName>
</protein>
<organism evidence="1 2">
    <name type="scientific">Rhodoblastus sphagnicola</name>
    <dbReference type="NCBI Taxonomy" id="333368"/>
    <lineage>
        <taxon>Bacteria</taxon>
        <taxon>Pseudomonadati</taxon>
        <taxon>Pseudomonadota</taxon>
        <taxon>Alphaproteobacteria</taxon>
        <taxon>Hyphomicrobiales</taxon>
        <taxon>Rhodoblastaceae</taxon>
        <taxon>Rhodoblastus</taxon>
    </lineage>
</organism>
<comment type="caution">
    <text evidence="1">The sequence shown here is derived from an EMBL/GenBank/DDBJ whole genome shotgun (WGS) entry which is preliminary data.</text>
</comment>
<gene>
    <name evidence="1" type="ORF">CCR94_04435</name>
</gene>
<keyword evidence="2" id="KW-1185">Reference proteome</keyword>
<reference evidence="1 2" key="1">
    <citation type="journal article" date="2018" name="Arch. Microbiol.">
        <title>New insights into the metabolic potential of the phototrophic purple bacterium Rhodopila globiformis DSM 161(T) from its draft genome sequence and evidence for a vanadium-dependent nitrogenase.</title>
        <authorList>
            <person name="Imhoff J.F."/>
            <person name="Rahn T."/>
            <person name="Kunzel S."/>
            <person name="Neulinger S.C."/>
        </authorList>
    </citation>
    <scope>NUCLEOTIDE SEQUENCE [LARGE SCALE GENOMIC DNA]</scope>
    <source>
        <strain evidence="1 2">DSM 16996</strain>
    </source>
</reference>
<dbReference type="Proteomes" id="UP000239089">
    <property type="component" value="Unassembled WGS sequence"/>
</dbReference>
<accession>A0A2S6NDK6</accession>
<name>A0A2S6NDK6_9HYPH</name>
<evidence type="ECO:0000313" key="2">
    <source>
        <dbReference type="Proteomes" id="UP000239089"/>
    </source>
</evidence>
<proteinExistence type="predicted"/>
<dbReference type="AlphaFoldDB" id="A0A2S6NDK6"/>
<dbReference type="EMBL" id="NHSJ01000036">
    <property type="protein sequence ID" value="PPQ32671.1"/>
    <property type="molecule type" value="Genomic_DNA"/>
</dbReference>
<evidence type="ECO:0000313" key="1">
    <source>
        <dbReference type="EMBL" id="PPQ32671.1"/>
    </source>
</evidence>
<sequence length="59" mass="6289">MVAKSDIEYQDDLGQTGLHDARSFAMTMAACFGSWRHSASVWPSTTSALLPITASAEGL</sequence>